<dbReference type="InterPro" id="IPR023346">
    <property type="entry name" value="Lysozyme-like_dom_sf"/>
</dbReference>
<keyword evidence="2" id="KW-0472">Membrane</keyword>
<gene>
    <name evidence="4" type="ORF">A2494_03800</name>
</gene>
<dbReference type="InterPro" id="IPR018392">
    <property type="entry name" value="LysM"/>
</dbReference>
<evidence type="ECO:0000259" key="3">
    <source>
        <dbReference type="PROSITE" id="PS51782"/>
    </source>
</evidence>
<dbReference type="Gene3D" id="3.10.350.10">
    <property type="entry name" value="LysM domain"/>
    <property type="match status" value="1"/>
</dbReference>
<dbReference type="SMART" id="SM00257">
    <property type="entry name" value="LysM"/>
    <property type="match status" value="1"/>
</dbReference>
<feature type="domain" description="LysM" evidence="3">
    <location>
        <begin position="74"/>
        <end position="118"/>
    </location>
</feature>
<name>A0A1G2E4A9_9BACT</name>
<dbReference type="EMBL" id="MHLU01000008">
    <property type="protein sequence ID" value="OGZ20696.1"/>
    <property type="molecule type" value="Genomic_DNA"/>
</dbReference>
<evidence type="ECO:0000256" key="1">
    <source>
        <dbReference type="SAM" id="MobiDB-lite"/>
    </source>
</evidence>
<dbReference type="CDD" id="cd00254">
    <property type="entry name" value="LT-like"/>
    <property type="match status" value="1"/>
</dbReference>
<evidence type="ECO:0000313" key="5">
    <source>
        <dbReference type="Proteomes" id="UP000178106"/>
    </source>
</evidence>
<organism evidence="4 5">
    <name type="scientific">Candidatus Lloydbacteria bacterium RIFOXYC12_FULL_46_25</name>
    <dbReference type="NCBI Taxonomy" id="1798670"/>
    <lineage>
        <taxon>Bacteria</taxon>
        <taxon>Candidatus Lloydiibacteriota</taxon>
    </lineage>
</organism>
<dbReference type="Pfam" id="PF01476">
    <property type="entry name" value="LysM"/>
    <property type="match status" value="1"/>
</dbReference>
<dbReference type="PANTHER" id="PTHR37423">
    <property type="entry name" value="SOLUBLE LYTIC MUREIN TRANSGLYCOSYLASE-RELATED"/>
    <property type="match status" value="1"/>
</dbReference>
<evidence type="ECO:0000256" key="2">
    <source>
        <dbReference type="SAM" id="Phobius"/>
    </source>
</evidence>
<proteinExistence type="predicted"/>
<evidence type="ECO:0000313" key="4">
    <source>
        <dbReference type="EMBL" id="OGZ20696.1"/>
    </source>
</evidence>
<dbReference type="Gene3D" id="1.10.530.10">
    <property type="match status" value="1"/>
</dbReference>
<feature type="transmembrane region" description="Helical" evidence="2">
    <location>
        <begin position="12"/>
        <end position="31"/>
    </location>
</feature>
<dbReference type="PANTHER" id="PTHR37423:SF2">
    <property type="entry name" value="MEMBRANE-BOUND LYTIC MUREIN TRANSGLYCOSYLASE C"/>
    <property type="match status" value="1"/>
</dbReference>
<dbReference type="SUPFAM" id="SSF54106">
    <property type="entry name" value="LysM domain"/>
    <property type="match status" value="1"/>
</dbReference>
<protein>
    <recommendedName>
        <fullName evidence="3">LysM domain-containing protein</fullName>
    </recommendedName>
</protein>
<dbReference type="CDD" id="cd00118">
    <property type="entry name" value="LysM"/>
    <property type="match status" value="1"/>
</dbReference>
<reference evidence="4 5" key="1">
    <citation type="journal article" date="2016" name="Nat. Commun.">
        <title>Thousands of microbial genomes shed light on interconnected biogeochemical processes in an aquifer system.</title>
        <authorList>
            <person name="Anantharaman K."/>
            <person name="Brown C.T."/>
            <person name="Hug L.A."/>
            <person name="Sharon I."/>
            <person name="Castelle C.J."/>
            <person name="Probst A.J."/>
            <person name="Thomas B.C."/>
            <person name="Singh A."/>
            <person name="Wilkins M.J."/>
            <person name="Karaoz U."/>
            <person name="Brodie E.L."/>
            <person name="Williams K.H."/>
            <person name="Hubbard S.S."/>
            <person name="Banfield J.F."/>
        </authorList>
    </citation>
    <scope>NUCLEOTIDE SEQUENCE [LARGE SCALE GENOMIC DNA]</scope>
</reference>
<dbReference type="Pfam" id="PF01464">
    <property type="entry name" value="SLT"/>
    <property type="match status" value="1"/>
</dbReference>
<dbReference type="AlphaFoldDB" id="A0A1G2E4A9"/>
<dbReference type="Proteomes" id="UP000178106">
    <property type="component" value="Unassembled WGS sequence"/>
</dbReference>
<keyword evidence="2" id="KW-0812">Transmembrane</keyword>
<keyword evidence="2" id="KW-1133">Transmembrane helix</keyword>
<dbReference type="SUPFAM" id="SSF53955">
    <property type="entry name" value="Lysozyme-like"/>
    <property type="match status" value="1"/>
</dbReference>
<comment type="caution">
    <text evidence="4">The sequence shown here is derived from an EMBL/GenBank/DDBJ whole genome shotgun (WGS) entry which is preliminary data.</text>
</comment>
<feature type="region of interest" description="Disordered" evidence="1">
    <location>
        <begin position="140"/>
        <end position="171"/>
    </location>
</feature>
<dbReference type="PROSITE" id="PS51782">
    <property type="entry name" value="LYSM"/>
    <property type="match status" value="1"/>
</dbReference>
<dbReference type="InterPro" id="IPR036779">
    <property type="entry name" value="LysM_dom_sf"/>
</dbReference>
<accession>A0A1G2E4A9</accession>
<sequence>MESKGKRRDRKIGFWLSGILVWLLLMAYAPLMEKIYKDLSSKNTSGQVVSGLIRDASAATKQGTEARSEKTQVCMYTVKSGDTLTNIARRANDTIDGIAERNNIENIDIIRIGQVIALQMDSAPSSDMAMSKASSEKFIGHAGASQKKPLTKTLEKRKQNASRTHNKKHVDHVADSTHANCALVGTRIRNKADRLIARAECIRTHYGDIIKDAVASEGNLFSPLEILAIMIQESQGNPRAVSKADVPCLGLMQLQPPTAKQYGVRKIFDPRENIFGGVRVFTDYVHRYGGGNKSYGLAAYNMGPTGLRKSGLAPEQVTYVHEVKAILYTLESRQFTL</sequence>
<dbReference type="InterPro" id="IPR008258">
    <property type="entry name" value="Transglycosylase_SLT_dom_1"/>
</dbReference>